<dbReference type="Proteomes" id="UP000008549">
    <property type="component" value="Unassembled WGS sequence"/>
</dbReference>
<dbReference type="STRING" id="6238.A8XYY0"/>
<dbReference type="eggNOG" id="ENOG502RA39">
    <property type="taxonomic scope" value="Eukaryota"/>
</dbReference>
<dbReference type="HOGENOM" id="CLU_1541483_0_0_1"/>
<dbReference type="RefSeq" id="XP_045097171.1">
    <property type="nucleotide sequence ID" value="XM_045242757.1"/>
</dbReference>
<gene>
    <name evidence="1 3" type="ORF">CBG20915</name>
    <name evidence="1" type="ORF">CBG_20915</name>
</gene>
<dbReference type="KEGG" id="cbr:CBG_20915"/>
<dbReference type="InParanoid" id="A8XYY0"/>
<evidence type="ECO:0000313" key="2">
    <source>
        <dbReference type="Proteomes" id="UP000008549"/>
    </source>
</evidence>
<accession>A8XYY0</accession>
<dbReference type="WormBase" id="CBG20915">
    <property type="protein sequence ID" value="CBP43937"/>
    <property type="gene ID" value="WBGene00039818"/>
</dbReference>
<sequence length="174" mass="19695">MCVCGREKEGEVKSRTFDSNSNRINIFDIFENSPPSSTFSDSEPSLEKIIEEDAPSPKKKAELYQWLNTSYYGSMIRKVSSQTPYQPDYVRIEDSMTVPIFEKEEIDDHGAGMETNSLLNEHKVQIDPQLSSTAPGSRSSETYELCKSCRAIPESGRSFMPLNNARKRHSAPKM</sequence>
<dbReference type="GeneID" id="8573713"/>
<keyword evidence="2" id="KW-1185">Reference proteome</keyword>
<organism evidence="1 2">
    <name type="scientific">Caenorhabditis briggsae</name>
    <dbReference type="NCBI Taxonomy" id="6238"/>
    <lineage>
        <taxon>Eukaryota</taxon>
        <taxon>Metazoa</taxon>
        <taxon>Ecdysozoa</taxon>
        <taxon>Nematoda</taxon>
        <taxon>Chromadorea</taxon>
        <taxon>Rhabditida</taxon>
        <taxon>Rhabditina</taxon>
        <taxon>Rhabditomorpha</taxon>
        <taxon>Rhabditoidea</taxon>
        <taxon>Rhabditidae</taxon>
        <taxon>Peloderinae</taxon>
        <taxon>Caenorhabditis</taxon>
    </lineage>
</organism>
<reference evidence="1 2" key="1">
    <citation type="journal article" date="2003" name="PLoS Biol.">
        <title>The genome sequence of Caenorhabditis briggsae: a platform for comparative genomics.</title>
        <authorList>
            <person name="Stein L.D."/>
            <person name="Bao Z."/>
            <person name="Blasiar D."/>
            <person name="Blumenthal T."/>
            <person name="Brent M.R."/>
            <person name="Chen N."/>
            <person name="Chinwalla A."/>
            <person name="Clarke L."/>
            <person name="Clee C."/>
            <person name="Coghlan A."/>
            <person name="Coulson A."/>
            <person name="D'Eustachio P."/>
            <person name="Fitch D.H."/>
            <person name="Fulton L.A."/>
            <person name="Fulton R.E."/>
            <person name="Griffiths-Jones S."/>
            <person name="Harris T.W."/>
            <person name="Hillier L.W."/>
            <person name="Kamath R."/>
            <person name="Kuwabara P.E."/>
            <person name="Mardis E.R."/>
            <person name="Marra M.A."/>
            <person name="Miner T.L."/>
            <person name="Minx P."/>
            <person name="Mullikin J.C."/>
            <person name="Plumb R.W."/>
            <person name="Rogers J."/>
            <person name="Schein J.E."/>
            <person name="Sohrmann M."/>
            <person name="Spieth J."/>
            <person name="Stajich J.E."/>
            <person name="Wei C."/>
            <person name="Willey D."/>
            <person name="Wilson R.K."/>
            <person name="Durbin R."/>
            <person name="Waterston R.H."/>
        </authorList>
    </citation>
    <scope>NUCLEOTIDE SEQUENCE [LARGE SCALE GENOMIC DNA]</scope>
    <source>
        <strain evidence="1 2">AF16</strain>
    </source>
</reference>
<evidence type="ECO:0000313" key="3">
    <source>
        <dbReference type="WormBase" id="CBG20915"/>
    </source>
</evidence>
<dbReference type="EMBL" id="HE600928">
    <property type="protein sequence ID" value="CAP37847.2"/>
    <property type="molecule type" value="Genomic_DNA"/>
</dbReference>
<evidence type="ECO:0000313" key="1">
    <source>
        <dbReference type="EMBL" id="CAP37847.2"/>
    </source>
</evidence>
<reference evidence="1 2" key="2">
    <citation type="journal article" date="2011" name="PLoS Genet.">
        <title>Caenorhabditis briggsae recombinant inbred line genotypes reveal inter-strain incompatibility and the evolution of recombination.</title>
        <authorList>
            <person name="Ross J.A."/>
            <person name="Koboldt D.C."/>
            <person name="Staisch J.E."/>
            <person name="Chamberlin H.M."/>
            <person name="Gupta B.P."/>
            <person name="Miller R.D."/>
            <person name="Baird S.E."/>
            <person name="Haag E.S."/>
        </authorList>
    </citation>
    <scope>NUCLEOTIDE SEQUENCE [LARGE SCALE GENOMIC DNA]</scope>
    <source>
        <strain evidence="1 2">AF16</strain>
    </source>
</reference>
<protein>
    <submittedName>
        <fullName evidence="1">Protein CBG20915</fullName>
    </submittedName>
</protein>
<dbReference type="OMA" id="WLNTSYY"/>
<dbReference type="CTD" id="8573713"/>
<dbReference type="FunCoup" id="A8XYY0">
    <property type="interactions" value="296"/>
</dbReference>
<name>A8XYY0_CAEBR</name>
<dbReference type="AlphaFoldDB" id="A8XYY0"/>
<proteinExistence type="predicted"/>